<dbReference type="Proteomes" id="UP000499080">
    <property type="component" value="Unassembled WGS sequence"/>
</dbReference>
<dbReference type="EMBL" id="BGPR01007259">
    <property type="protein sequence ID" value="GBN25561.1"/>
    <property type="molecule type" value="Genomic_DNA"/>
</dbReference>
<accession>A0A4Y2MEL0</accession>
<feature type="region of interest" description="Disordered" evidence="1">
    <location>
        <begin position="1"/>
        <end position="32"/>
    </location>
</feature>
<name>A0A4Y2MEL0_ARAVE</name>
<gene>
    <name evidence="2" type="ORF">AVEN_230091_1</name>
</gene>
<feature type="compositionally biased region" description="Polar residues" evidence="1">
    <location>
        <begin position="14"/>
        <end position="30"/>
    </location>
</feature>
<dbReference type="AlphaFoldDB" id="A0A4Y2MEL0"/>
<organism evidence="2 3">
    <name type="scientific">Araneus ventricosus</name>
    <name type="common">Orbweaver spider</name>
    <name type="synonym">Epeira ventricosa</name>
    <dbReference type="NCBI Taxonomy" id="182803"/>
    <lineage>
        <taxon>Eukaryota</taxon>
        <taxon>Metazoa</taxon>
        <taxon>Ecdysozoa</taxon>
        <taxon>Arthropoda</taxon>
        <taxon>Chelicerata</taxon>
        <taxon>Arachnida</taxon>
        <taxon>Araneae</taxon>
        <taxon>Araneomorphae</taxon>
        <taxon>Entelegynae</taxon>
        <taxon>Araneoidea</taxon>
        <taxon>Araneidae</taxon>
        <taxon>Araneus</taxon>
    </lineage>
</organism>
<keyword evidence="3" id="KW-1185">Reference proteome</keyword>
<sequence length="176" mass="19847">MCTPARSGPRSGSVRKTQQKFTIPLGSTASPDPKIPTRRLCFLSPEQPNIYLLSKPNSTFFISPKVCLTFNKAFKIRDHHSSLLFHLSQSQFRRPSLTKLTFCILLRVLHCPVPDTLATLPLNDVVRPHLHSDALSFPRHDDSLVGSDSTCNPRMFTVVRRCCYATLGRLRNNLES</sequence>
<proteinExistence type="predicted"/>
<comment type="caution">
    <text evidence="2">The sequence shown here is derived from an EMBL/GenBank/DDBJ whole genome shotgun (WGS) entry which is preliminary data.</text>
</comment>
<evidence type="ECO:0000313" key="3">
    <source>
        <dbReference type="Proteomes" id="UP000499080"/>
    </source>
</evidence>
<evidence type="ECO:0000313" key="2">
    <source>
        <dbReference type="EMBL" id="GBN25561.1"/>
    </source>
</evidence>
<evidence type="ECO:0000256" key="1">
    <source>
        <dbReference type="SAM" id="MobiDB-lite"/>
    </source>
</evidence>
<protein>
    <submittedName>
        <fullName evidence="2">Uncharacterized protein</fullName>
    </submittedName>
</protein>
<reference evidence="2 3" key="1">
    <citation type="journal article" date="2019" name="Sci. Rep.">
        <title>Orb-weaving spider Araneus ventricosus genome elucidates the spidroin gene catalogue.</title>
        <authorList>
            <person name="Kono N."/>
            <person name="Nakamura H."/>
            <person name="Ohtoshi R."/>
            <person name="Moran D.A.P."/>
            <person name="Shinohara A."/>
            <person name="Yoshida Y."/>
            <person name="Fujiwara M."/>
            <person name="Mori M."/>
            <person name="Tomita M."/>
            <person name="Arakawa K."/>
        </authorList>
    </citation>
    <scope>NUCLEOTIDE SEQUENCE [LARGE SCALE GENOMIC DNA]</scope>
</reference>